<comment type="caution">
    <text evidence="2">The sequence shown here is derived from an EMBL/GenBank/DDBJ whole genome shotgun (WGS) entry which is preliminary data.</text>
</comment>
<evidence type="ECO:0000313" key="2">
    <source>
        <dbReference type="EMBL" id="RKN85419.1"/>
    </source>
</evidence>
<feature type="transmembrane region" description="Helical" evidence="1">
    <location>
        <begin position="12"/>
        <end position="30"/>
    </location>
</feature>
<dbReference type="PANTHER" id="PTHR35792">
    <property type="entry name" value="GENERAL STRESS PROTEIN"/>
    <property type="match status" value="1"/>
</dbReference>
<dbReference type="InterPro" id="IPR052928">
    <property type="entry name" value="Desiccation-related_membrane"/>
</dbReference>
<dbReference type="RefSeq" id="WP_120746441.1">
    <property type="nucleotide sequence ID" value="NZ_RBAH01000004.1"/>
</dbReference>
<keyword evidence="1" id="KW-0472">Membrane</keyword>
<reference evidence="2 3" key="1">
    <citation type="journal article" date="2007" name="Int. J. Syst. Evol. Microbiol.">
        <title>Paenibacillus ginsengarvi sp. nov., isolated from soil from ginseng cultivation.</title>
        <authorList>
            <person name="Yoon M.H."/>
            <person name="Ten L.N."/>
            <person name="Im W.T."/>
        </authorList>
    </citation>
    <scope>NUCLEOTIDE SEQUENCE [LARGE SCALE GENOMIC DNA]</scope>
    <source>
        <strain evidence="2 3">KCTC 13059</strain>
    </source>
</reference>
<organism evidence="2 3">
    <name type="scientific">Paenibacillus ginsengarvi</name>
    <dbReference type="NCBI Taxonomy" id="400777"/>
    <lineage>
        <taxon>Bacteria</taxon>
        <taxon>Bacillati</taxon>
        <taxon>Bacillota</taxon>
        <taxon>Bacilli</taxon>
        <taxon>Bacillales</taxon>
        <taxon>Paenibacillaceae</taxon>
        <taxon>Paenibacillus</taxon>
    </lineage>
</organism>
<dbReference type="AlphaFoldDB" id="A0A3B0CMD4"/>
<dbReference type="Pfam" id="PF12732">
    <property type="entry name" value="YtxH"/>
    <property type="match status" value="1"/>
</dbReference>
<evidence type="ECO:0000256" key="1">
    <source>
        <dbReference type="SAM" id="Phobius"/>
    </source>
</evidence>
<dbReference type="EMBL" id="RBAH01000004">
    <property type="protein sequence ID" value="RKN85419.1"/>
    <property type="molecule type" value="Genomic_DNA"/>
</dbReference>
<dbReference type="OrthoDB" id="9810874at2"/>
<dbReference type="PANTHER" id="PTHR35792:SF1">
    <property type="entry name" value="SLL0268 PROTEIN"/>
    <property type="match status" value="1"/>
</dbReference>
<dbReference type="Proteomes" id="UP000282311">
    <property type="component" value="Unassembled WGS sequence"/>
</dbReference>
<evidence type="ECO:0000313" key="3">
    <source>
        <dbReference type="Proteomes" id="UP000282311"/>
    </source>
</evidence>
<dbReference type="InterPro" id="IPR024623">
    <property type="entry name" value="YtxH"/>
</dbReference>
<name>A0A3B0CMD4_9BACL</name>
<keyword evidence="1" id="KW-1133">Transmembrane helix</keyword>
<gene>
    <name evidence="2" type="ORF">D7M11_06905</name>
</gene>
<protein>
    <submittedName>
        <fullName evidence="2">YtxH domain-containing protein</fullName>
    </submittedName>
</protein>
<keyword evidence="3" id="KW-1185">Reference proteome</keyword>
<keyword evidence="1" id="KW-0812">Transmembrane</keyword>
<accession>A0A3B0CMD4</accession>
<proteinExistence type="predicted"/>
<sequence length="123" mass="13219">MSEHSGRGKDFLLGAIVGGVLGAVTALLLAPKSGKELRADLSEQAHLIGEKTHELAETVGGKTQVIAKQVSEHTGEWMQKAKEVVDSVSEEVKAWKDARKEAVVSSEEMMPADAEVLGRRDLK</sequence>